<evidence type="ECO:0000256" key="1">
    <source>
        <dbReference type="ARBA" id="ARBA00006987"/>
    </source>
</evidence>
<dbReference type="Gene3D" id="3.40.190.10">
    <property type="entry name" value="Periplasmic binding protein-like II"/>
    <property type="match status" value="1"/>
</dbReference>
<dbReference type="PANTHER" id="PTHR42928">
    <property type="entry name" value="TRICARBOXYLATE-BINDING PROTEIN"/>
    <property type="match status" value="1"/>
</dbReference>
<dbReference type="Proteomes" id="UP001501671">
    <property type="component" value="Unassembled WGS sequence"/>
</dbReference>
<evidence type="ECO:0000313" key="4">
    <source>
        <dbReference type="Proteomes" id="UP001501671"/>
    </source>
</evidence>
<dbReference type="RefSeq" id="WP_345245144.1">
    <property type="nucleotide sequence ID" value="NZ_BAABFO010000001.1"/>
</dbReference>
<evidence type="ECO:0000313" key="3">
    <source>
        <dbReference type="EMBL" id="GAA4321405.1"/>
    </source>
</evidence>
<comment type="similarity">
    <text evidence="1">Belongs to the UPF0065 (bug) family.</text>
</comment>
<comment type="caution">
    <text evidence="3">The sequence shown here is derived from an EMBL/GenBank/DDBJ whole genome shotgun (WGS) entry which is preliminary data.</text>
</comment>
<dbReference type="PANTHER" id="PTHR42928:SF5">
    <property type="entry name" value="BLR1237 PROTEIN"/>
    <property type="match status" value="1"/>
</dbReference>
<accession>A0ABP8GBR4</accession>
<keyword evidence="2" id="KW-0732">Signal</keyword>
<dbReference type="EMBL" id="BAABFO010000001">
    <property type="protein sequence ID" value="GAA4321405.1"/>
    <property type="molecule type" value="Genomic_DNA"/>
</dbReference>
<protein>
    <submittedName>
        <fullName evidence="3">Tripartite tricarboxylate transporter substrate binding protein</fullName>
    </submittedName>
</protein>
<dbReference type="SUPFAM" id="SSF53850">
    <property type="entry name" value="Periplasmic binding protein-like II"/>
    <property type="match status" value="1"/>
</dbReference>
<feature type="chain" id="PRO_5047084122" evidence="2">
    <location>
        <begin position="21"/>
        <end position="320"/>
    </location>
</feature>
<dbReference type="Pfam" id="PF03401">
    <property type="entry name" value="TctC"/>
    <property type="match status" value="1"/>
</dbReference>
<dbReference type="PIRSF" id="PIRSF017082">
    <property type="entry name" value="YflP"/>
    <property type="match status" value="1"/>
</dbReference>
<evidence type="ECO:0000256" key="2">
    <source>
        <dbReference type="SAM" id="SignalP"/>
    </source>
</evidence>
<reference evidence="4" key="1">
    <citation type="journal article" date="2019" name="Int. J. Syst. Evol. Microbiol.">
        <title>The Global Catalogue of Microorganisms (GCM) 10K type strain sequencing project: providing services to taxonomists for standard genome sequencing and annotation.</title>
        <authorList>
            <consortium name="The Broad Institute Genomics Platform"/>
            <consortium name="The Broad Institute Genome Sequencing Center for Infectious Disease"/>
            <person name="Wu L."/>
            <person name="Ma J."/>
        </authorList>
    </citation>
    <scope>NUCLEOTIDE SEQUENCE [LARGE SCALE GENOMIC DNA]</scope>
    <source>
        <strain evidence="4">JCM 17666</strain>
    </source>
</reference>
<dbReference type="Gene3D" id="3.40.190.150">
    <property type="entry name" value="Bordetella uptake gene, domain 1"/>
    <property type="match status" value="1"/>
</dbReference>
<dbReference type="InterPro" id="IPR042100">
    <property type="entry name" value="Bug_dom1"/>
</dbReference>
<feature type="signal peptide" evidence="2">
    <location>
        <begin position="1"/>
        <end position="20"/>
    </location>
</feature>
<name>A0ABP8GBR4_9BURK</name>
<dbReference type="InterPro" id="IPR005064">
    <property type="entry name" value="BUG"/>
</dbReference>
<sequence>MIARYFAALVFLGTIAPAYSAPYPDKQVRIIVPYTAGGSVDLVAREIAHRLKDELGQTFIVENRAGASANIGANFVAKSDPDGYTLLATAATTLAAAPSMFKNLPYDPRKDLSAVAMVAAQPNVLVVHPSLPVTTVQQFIDLARSKPGEINYAIAAVGGPQHMAGEMFMASTKTRLNRVPYKGGANAITDLVGGQVDAMFAVLPEALPFIKSGGLRPVAVTTRERTELLPDVPSMQEAGLAGYELIGWIGLAAPSKTPPEVVERLNGAIQKLLGTDSFKQWLYGVGLEPMGGSVDTVRKFVDGEVDKYRRLVEQAGIEPM</sequence>
<dbReference type="CDD" id="cd13578">
    <property type="entry name" value="PBP2_Bug27"/>
    <property type="match status" value="1"/>
</dbReference>
<keyword evidence="4" id="KW-1185">Reference proteome</keyword>
<organism evidence="3 4">
    <name type="scientific">Pigmentiphaga soli</name>
    <dbReference type="NCBI Taxonomy" id="1007095"/>
    <lineage>
        <taxon>Bacteria</taxon>
        <taxon>Pseudomonadati</taxon>
        <taxon>Pseudomonadota</taxon>
        <taxon>Betaproteobacteria</taxon>
        <taxon>Burkholderiales</taxon>
        <taxon>Alcaligenaceae</taxon>
        <taxon>Pigmentiphaga</taxon>
    </lineage>
</organism>
<gene>
    <name evidence="3" type="ORF">GCM10023144_00630</name>
</gene>
<proteinExistence type="inferred from homology"/>